<feature type="compositionally biased region" description="Low complexity" evidence="1">
    <location>
        <begin position="134"/>
        <end position="161"/>
    </location>
</feature>
<organism evidence="3 4">
    <name type="scientific">Rhodotorula taiwanensis</name>
    <dbReference type="NCBI Taxonomy" id="741276"/>
    <lineage>
        <taxon>Eukaryota</taxon>
        <taxon>Fungi</taxon>
        <taxon>Dikarya</taxon>
        <taxon>Basidiomycota</taxon>
        <taxon>Pucciniomycotina</taxon>
        <taxon>Microbotryomycetes</taxon>
        <taxon>Sporidiobolales</taxon>
        <taxon>Sporidiobolaceae</taxon>
        <taxon>Rhodotorula</taxon>
    </lineage>
</organism>
<comment type="caution">
    <text evidence="3">The sequence shown here is derived from an EMBL/GenBank/DDBJ whole genome shotgun (WGS) entry which is preliminary data.</text>
</comment>
<reference evidence="3 4" key="1">
    <citation type="journal article" date="2018" name="Front. Microbiol.">
        <title>Prospects for Fungal Bioremediation of Acidic Radioactive Waste Sites: Characterization and Genome Sequence of Rhodotorula taiwanensis MD1149.</title>
        <authorList>
            <person name="Tkavc R."/>
            <person name="Matrosova V.Y."/>
            <person name="Grichenko O.E."/>
            <person name="Gostincar C."/>
            <person name="Volpe R.P."/>
            <person name="Klimenkova P."/>
            <person name="Gaidamakova E.K."/>
            <person name="Zhou C.E."/>
            <person name="Stewart B.J."/>
            <person name="Lyman M.G."/>
            <person name="Malfatti S.A."/>
            <person name="Rubinfeld B."/>
            <person name="Courtot M."/>
            <person name="Singh J."/>
            <person name="Dalgard C.L."/>
            <person name="Hamilton T."/>
            <person name="Frey K.G."/>
            <person name="Gunde-Cimerman N."/>
            <person name="Dugan L."/>
            <person name="Daly M.J."/>
        </authorList>
    </citation>
    <scope>NUCLEOTIDE SEQUENCE [LARGE SCALE GENOMIC DNA]</scope>
    <source>
        <strain evidence="3 4">MD1149</strain>
    </source>
</reference>
<dbReference type="OrthoDB" id="2528823at2759"/>
<name>A0A2S5BBC0_9BASI</name>
<evidence type="ECO:0000256" key="1">
    <source>
        <dbReference type="SAM" id="MobiDB-lite"/>
    </source>
</evidence>
<feature type="chain" id="PRO_5015561248" evidence="2">
    <location>
        <begin position="21"/>
        <end position="380"/>
    </location>
</feature>
<evidence type="ECO:0000313" key="4">
    <source>
        <dbReference type="Proteomes" id="UP000237144"/>
    </source>
</evidence>
<dbReference type="AlphaFoldDB" id="A0A2S5BBC0"/>
<protein>
    <submittedName>
        <fullName evidence="3">Uncharacterized protein</fullName>
    </submittedName>
</protein>
<feature type="region of interest" description="Disordered" evidence="1">
    <location>
        <begin position="134"/>
        <end position="177"/>
    </location>
</feature>
<feature type="compositionally biased region" description="Polar residues" evidence="1">
    <location>
        <begin position="269"/>
        <end position="279"/>
    </location>
</feature>
<proteinExistence type="predicted"/>
<dbReference type="Proteomes" id="UP000237144">
    <property type="component" value="Unassembled WGS sequence"/>
</dbReference>
<feature type="compositionally biased region" description="Low complexity" evidence="1">
    <location>
        <begin position="280"/>
        <end position="298"/>
    </location>
</feature>
<sequence>MHSPVALVLSLLTLSHFAHSLPTLPRRDINISHKSLTNGTTTTHSISNADLPLELAKALEGSDVNINLTTDRRRSWAGPAVVTNTKRATSSSTAGVNNSTINLTVIGARSIPQPKRLNYYQQVAAAREGLLATESSTTAAPTNNTLPAAHASAPSASTGTHHNIHIDASSSGEGGIGGIHNSTVNINLHQTSTNKVRKMLRRKLNLGDHSVLVDISSTAAASSEDPTASNGGLEDSTVHVNILPGRSLTKSLGHHSIVVDSSTLSQQDAALSSTETGSHSAVVDTSSTSADSTTANATGPAGVKGSTINLTVISPSDPKPAPVAENQVDATVPALSRLSKRANAAAEEWATTFVPADQLNANAEGSTAFVVVRRNHASRR</sequence>
<feature type="signal peptide" evidence="2">
    <location>
        <begin position="1"/>
        <end position="20"/>
    </location>
</feature>
<accession>A0A2S5BBC0</accession>
<evidence type="ECO:0000313" key="3">
    <source>
        <dbReference type="EMBL" id="POY74064.1"/>
    </source>
</evidence>
<gene>
    <name evidence="3" type="ORF">BMF94_2876</name>
</gene>
<keyword evidence="4" id="KW-1185">Reference proteome</keyword>
<keyword evidence="2" id="KW-0732">Signal</keyword>
<dbReference type="EMBL" id="PJQD01000029">
    <property type="protein sequence ID" value="POY74064.1"/>
    <property type="molecule type" value="Genomic_DNA"/>
</dbReference>
<feature type="region of interest" description="Disordered" evidence="1">
    <location>
        <begin position="269"/>
        <end position="300"/>
    </location>
</feature>
<evidence type="ECO:0000256" key="2">
    <source>
        <dbReference type="SAM" id="SignalP"/>
    </source>
</evidence>